<organism evidence="6 7">
    <name type="scientific">Labrys okinawensis</name>
    <dbReference type="NCBI Taxonomy" id="346911"/>
    <lineage>
        <taxon>Bacteria</taxon>
        <taxon>Pseudomonadati</taxon>
        <taxon>Pseudomonadota</taxon>
        <taxon>Alphaproteobacteria</taxon>
        <taxon>Hyphomicrobiales</taxon>
        <taxon>Xanthobacteraceae</taxon>
        <taxon>Labrys</taxon>
    </lineage>
</organism>
<evidence type="ECO:0000256" key="1">
    <source>
        <dbReference type="ARBA" id="ARBA00009437"/>
    </source>
</evidence>
<dbReference type="PROSITE" id="PS50931">
    <property type="entry name" value="HTH_LYSR"/>
    <property type="match status" value="1"/>
</dbReference>
<proteinExistence type="inferred from homology"/>
<evidence type="ECO:0000256" key="3">
    <source>
        <dbReference type="ARBA" id="ARBA00023125"/>
    </source>
</evidence>
<dbReference type="GO" id="GO:0003700">
    <property type="term" value="F:DNA-binding transcription factor activity"/>
    <property type="evidence" value="ECO:0007669"/>
    <property type="project" value="InterPro"/>
</dbReference>
<dbReference type="InterPro" id="IPR058163">
    <property type="entry name" value="LysR-type_TF_proteobact-type"/>
</dbReference>
<evidence type="ECO:0000313" key="7">
    <source>
        <dbReference type="Proteomes" id="UP000237682"/>
    </source>
</evidence>
<dbReference type="Pfam" id="PF00126">
    <property type="entry name" value="HTH_1"/>
    <property type="match status" value="1"/>
</dbReference>
<dbReference type="InterPro" id="IPR036388">
    <property type="entry name" value="WH-like_DNA-bd_sf"/>
</dbReference>
<dbReference type="Gene3D" id="3.40.190.290">
    <property type="match status" value="1"/>
</dbReference>
<dbReference type="EMBL" id="PUEJ01000003">
    <property type="protein sequence ID" value="PRH88137.1"/>
    <property type="molecule type" value="Genomic_DNA"/>
</dbReference>
<comment type="caution">
    <text evidence="6">The sequence shown here is derived from an EMBL/GenBank/DDBJ whole genome shotgun (WGS) entry which is preliminary data.</text>
</comment>
<accession>A0A2S9QFL2</accession>
<evidence type="ECO:0000256" key="2">
    <source>
        <dbReference type="ARBA" id="ARBA00023015"/>
    </source>
</evidence>
<dbReference type="OrthoDB" id="9807765at2"/>
<dbReference type="InterPro" id="IPR036390">
    <property type="entry name" value="WH_DNA-bd_sf"/>
</dbReference>
<evidence type="ECO:0000259" key="5">
    <source>
        <dbReference type="PROSITE" id="PS50931"/>
    </source>
</evidence>
<dbReference type="PANTHER" id="PTHR30537:SF1">
    <property type="entry name" value="HTH-TYPE TRANSCRIPTIONAL REGULATOR PGRR"/>
    <property type="match status" value="1"/>
</dbReference>
<comment type="similarity">
    <text evidence="1">Belongs to the LysR transcriptional regulatory family.</text>
</comment>
<dbReference type="SUPFAM" id="SSF46785">
    <property type="entry name" value="Winged helix' DNA-binding domain"/>
    <property type="match status" value="1"/>
</dbReference>
<dbReference type="GO" id="GO:0006351">
    <property type="term" value="P:DNA-templated transcription"/>
    <property type="evidence" value="ECO:0007669"/>
    <property type="project" value="TreeGrafter"/>
</dbReference>
<dbReference type="InterPro" id="IPR000847">
    <property type="entry name" value="LysR_HTH_N"/>
</dbReference>
<evidence type="ECO:0000256" key="4">
    <source>
        <dbReference type="ARBA" id="ARBA00023163"/>
    </source>
</evidence>
<sequence>MATFERTDLGDFNVFLTIVRRRSFTTAAIELGLTPSAASHAMRRLEARLGAKLLNRTSRAVSPTDLGLKFAQRLEEGFDAIGSALEVLEAPGNVRFGELRLNVFRDAAHLLISPALPEFTRQCPDVRLTVAVDDRPIDIVAEGYDAGMRYGHHVPEDMIAVPLTGAQRWVVVGSPAYFREHARPQIPDDLAGHVCLQLLLGDNTAYRWDLGSGGEARRLRVPGLITLNDTATTITAAKAGLGLAYVLEARIAEELEEGSLEIVLADQASDGDPFHMYYSSRRHNHPALRTLINIIRQQNGMTRLA</sequence>
<evidence type="ECO:0000313" key="6">
    <source>
        <dbReference type="EMBL" id="PRH88137.1"/>
    </source>
</evidence>
<keyword evidence="3" id="KW-0238">DNA-binding</keyword>
<dbReference type="SUPFAM" id="SSF53850">
    <property type="entry name" value="Periplasmic binding protein-like II"/>
    <property type="match status" value="1"/>
</dbReference>
<keyword evidence="2" id="KW-0805">Transcription regulation</keyword>
<feature type="domain" description="HTH lysR-type" evidence="5">
    <location>
        <begin position="7"/>
        <end position="64"/>
    </location>
</feature>
<reference evidence="6 7" key="1">
    <citation type="submission" date="2018-02" db="EMBL/GenBank/DDBJ databases">
        <title>Whole genome sequencing of endophytic bacterium.</title>
        <authorList>
            <person name="Eedara R."/>
            <person name="Podile A.R."/>
        </authorList>
    </citation>
    <scope>NUCLEOTIDE SEQUENCE [LARGE SCALE GENOMIC DNA]</scope>
    <source>
        <strain evidence="6 7">RP1T</strain>
    </source>
</reference>
<dbReference type="RefSeq" id="WP_105861803.1">
    <property type="nucleotide sequence ID" value="NZ_PUEJ01000003.1"/>
</dbReference>
<dbReference type="PANTHER" id="PTHR30537">
    <property type="entry name" value="HTH-TYPE TRANSCRIPTIONAL REGULATOR"/>
    <property type="match status" value="1"/>
</dbReference>
<dbReference type="GO" id="GO:0043565">
    <property type="term" value="F:sequence-specific DNA binding"/>
    <property type="evidence" value="ECO:0007669"/>
    <property type="project" value="TreeGrafter"/>
</dbReference>
<dbReference type="Proteomes" id="UP000237682">
    <property type="component" value="Unassembled WGS sequence"/>
</dbReference>
<dbReference type="Pfam" id="PF03466">
    <property type="entry name" value="LysR_substrate"/>
    <property type="match status" value="1"/>
</dbReference>
<gene>
    <name evidence="6" type="ORF">C5L14_09655</name>
</gene>
<dbReference type="Gene3D" id="1.10.10.10">
    <property type="entry name" value="Winged helix-like DNA-binding domain superfamily/Winged helix DNA-binding domain"/>
    <property type="match status" value="1"/>
</dbReference>
<keyword evidence="7" id="KW-1185">Reference proteome</keyword>
<protein>
    <submittedName>
        <fullName evidence="6">LysR family transcriptional regulator</fullName>
    </submittedName>
</protein>
<dbReference type="AlphaFoldDB" id="A0A2S9QFL2"/>
<keyword evidence="4" id="KW-0804">Transcription</keyword>
<dbReference type="InterPro" id="IPR005119">
    <property type="entry name" value="LysR_subst-bd"/>
</dbReference>
<name>A0A2S9QFL2_9HYPH</name>